<dbReference type="Gene3D" id="6.10.250.730">
    <property type="match status" value="1"/>
</dbReference>
<dbReference type="AlphaFoldDB" id="A0A2W4CYC4"/>
<dbReference type="Proteomes" id="UP000248925">
    <property type="component" value="Unassembled WGS sequence"/>
</dbReference>
<dbReference type="RefSeq" id="WP_111159690.1">
    <property type="nucleotide sequence ID" value="NZ_PCDP01000026.1"/>
</dbReference>
<dbReference type="OrthoDB" id="8289987at2"/>
<sequence>MRHIKWSNPIEVGFAQGGAKTVTGPSEALRCLSEMWPDRRGPLYVAARSVCRAAMDGRRSAEEAREMFISATQEAHLTTH</sequence>
<gene>
    <name evidence="1" type="ORF">CPY51_07675</name>
</gene>
<evidence type="ECO:0000313" key="1">
    <source>
        <dbReference type="EMBL" id="PZM15195.1"/>
    </source>
</evidence>
<evidence type="ECO:0000313" key="2">
    <source>
        <dbReference type="Proteomes" id="UP000248925"/>
    </source>
</evidence>
<accession>A0A2W4CYC4</accession>
<protein>
    <recommendedName>
        <fullName evidence="3">DUF982 domain-containing protein</fullName>
    </recommendedName>
</protein>
<proteinExistence type="predicted"/>
<dbReference type="Pfam" id="PF06169">
    <property type="entry name" value="DUF982"/>
    <property type="match status" value="1"/>
</dbReference>
<comment type="caution">
    <text evidence="1">The sequence shown here is derived from an EMBL/GenBank/DDBJ whole genome shotgun (WGS) entry which is preliminary data.</text>
</comment>
<dbReference type="InterPro" id="IPR010385">
    <property type="entry name" value="DUF982"/>
</dbReference>
<evidence type="ECO:0008006" key="3">
    <source>
        <dbReference type="Google" id="ProtNLM"/>
    </source>
</evidence>
<name>A0A2W4CYC4_9HYPH</name>
<organism evidence="1 2">
    <name type="scientific">Rhizobium tubonense</name>
    <dbReference type="NCBI Taxonomy" id="484088"/>
    <lineage>
        <taxon>Bacteria</taxon>
        <taxon>Pseudomonadati</taxon>
        <taxon>Pseudomonadota</taxon>
        <taxon>Alphaproteobacteria</taxon>
        <taxon>Hyphomicrobiales</taxon>
        <taxon>Rhizobiaceae</taxon>
        <taxon>Rhizobium/Agrobacterium group</taxon>
        <taxon>Rhizobium</taxon>
    </lineage>
</organism>
<dbReference type="EMBL" id="PCDP01000026">
    <property type="protein sequence ID" value="PZM15195.1"/>
    <property type="molecule type" value="Genomic_DNA"/>
</dbReference>
<keyword evidence="2" id="KW-1185">Reference proteome</keyword>
<reference evidence="1 2" key="1">
    <citation type="journal article" date="2018" name="Sci. Rep.">
        <title>Rhizobium tumorigenes sp. nov., a novel plant tumorigenic bacterium isolated from cane gall tumors on thornless blackberry.</title>
        <authorList>
            <person name="Kuzmanovi N."/>
            <person name="Smalla K."/>
            <person name="Gronow S."/>
            <person name="PuBawska J."/>
        </authorList>
    </citation>
    <scope>NUCLEOTIDE SEQUENCE [LARGE SCALE GENOMIC DNA]</scope>
    <source>
        <strain evidence="1 2">CCBAU 85046</strain>
    </source>
</reference>